<dbReference type="Pfam" id="PF13472">
    <property type="entry name" value="Lipase_GDSL_2"/>
    <property type="match status" value="1"/>
</dbReference>
<dbReference type="InterPro" id="IPR051532">
    <property type="entry name" value="Ester_Hydrolysis_Enzymes"/>
</dbReference>
<reference evidence="3" key="1">
    <citation type="journal article" date="2014" name="Int. J. Syst. Evol. Microbiol.">
        <title>Complete genome sequence of Corynebacterium casei LMG S-19264T (=DSM 44701T), isolated from a smear-ripened cheese.</title>
        <authorList>
            <consortium name="US DOE Joint Genome Institute (JGI-PGF)"/>
            <person name="Walter F."/>
            <person name="Albersmeier A."/>
            <person name="Kalinowski J."/>
            <person name="Ruckert C."/>
        </authorList>
    </citation>
    <scope>NUCLEOTIDE SEQUENCE</scope>
    <source>
        <strain evidence="3">JCM 3091</strain>
    </source>
</reference>
<keyword evidence="4" id="KW-1185">Reference proteome</keyword>
<feature type="chain" id="PRO_5038744451" description="SGNH hydrolase-type esterase domain-containing protein" evidence="1">
    <location>
        <begin position="28"/>
        <end position="224"/>
    </location>
</feature>
<dbReference type="InterPro" id="IPR006311">
    <property type="entry name" value="TAT_signal"/>
</dbReference>
<reference evidence="3" key="2">
    <citation type="submission" date="2020-09" db="EMBL/GenBank/DDBJ databases">
        <authorList>
            <person name="Sun Q."/>
            <person name="Ohkuma M."/>
        </authorList>
    </citation>
    <scope>NUCLEOTIDE SEQUENCE</scope>
    <source>
        <strain evidence="3">JCM 3091</strain>
    </source>
</reference>
<dbReference type="PROSITE" id="PS51318">
    <property type="entry name" value="TAT"/>
    <property type="match status" value="1"/>
</dbReference>
<evidence type="ECO:0000256" key="1">
    <source>
        <dbReference type="SAM" id="SignalP"/>
    </source>
</evidence>
<keyword evidence="1" id="KW-0732">Signal</keyword>
<feature type="domain" description="SGNH hydrolase-type esterase" evidence="2">
    <location>
        <begin position="36"/>
        <end position="208"/>
    </location>
</feature>
<name>A0A8J3BQS3_9ACTN</name>
<evidence type="ECO:0000259" key="2">
    <source>
        <dbReference type="Pfam" id="PF13472"/>
    </source>
</evidence>
<dbReference type="SUPFAM" id="SSF52266">
    <property type="entry name" value="SGNH hydrolase"/>
    <property type="match status" value="1"/>
</dbReference>
<gene>
    <name evidence="3" type="ORF">GCM10010124_21110</name>
</gene>
<accession>A0A8J3BQS3</accession>
<dbReference type="RefSeq" id="WP_189114075.1">
    <property type="nucleotide sequence ID" value="NZ_BMQC01000006.1"/>
</dbReference>
<dbReference type="InterPro" id="IPR013830">
    <property type="entry name" value="SGNH_hydro"/>
</dbReference>
<sequence>MSWTRRRLLTALGGGTGALLLPAGAAAADAPVRIMALGDSLTSGTGSSDGTGWRRYLAALLTPVRDVAFVGSRRGVDSPDHEGHPGLRLAQAADRAPDWLAAAAPELVLLHLGTNDMKIAGRERGATARLAGLLATLWRAAPDALVLVSTLVGSPAPAVQRRIAAYNATIPGLVAASYGRAALVRMDAVDPAVHLGDNLHPNDLGYAAMADCWNAVLAPLLAPR</sequence>
<dbReference type="Gene3D" id="3.40.50.1110">
    <property type="entry name" value="SGNH hydrolase"/>
    <property type="match status" value="1"/>
</dbReference>
<dbReference type="PANTHER" id="PTHR30383">
    <property type="entry name" value="THIOESTERASE 1/PROTEASE 1/LYSOPHOSPHOLIPASE L1"/>
    <property type="match status" value="1"/>
</dbReference>
<dbReference type="InterPro" id="IPR036514">
    <property type="entry name" value="SGNH_hydro_sf"/>
</dbReference>
<protein>
    <recommendedName>
        <fullName evidence="2">SGNH hydrolase-type esterase domain-containing protein</fullName>
    </recommendedName>
</protein>
<organism evidence="3 4">
    <name type="scientific">Pilimelia terevasa</name>
    <dbReference type="NCBI Taxonomy" id="53372"/>
    <lineage>
        <taxon>Bacteria</taxon>
        <taxon>Bacillati</taxon>
        <taxon>Actinomycetota</taxon>
        <taxon>Actinomycetes</taxon>
        <taxon>Micromonosporales</taxon>
        <taxon>Micromonosporaceae</taxon>
        <taxon>Pilimelia</taxon>
    </lineage>
</organism>
<dbReference type="AlphaFoldDB" id="A0A8J3BQS3"/>
<dbReference type="EMBL" id="BMQC01000006">
    <property type="protein sequence ID" value="GGK28238.1"/>
    <property type="molecule type" value="Genomic_DNA"/>
</dbReference>
<feature type="signal peptide" evidence="1">
    <location>
        <begin position="1"/>
        <end position="27"/>
    </location>
</feature>
<dbReference type="CDD" id="cd01833">
    <property type="entry name" value="XynB_like"/>
    <property type="match status" value="1"/>
</dbReference>
<dbReference type="Proteomes" id="UP000662200">
    <property type="component" value="Unassembled WGS sequence"/>
</dbReference>
<dbReference type="PANTHER" id="PTHR30383:SF5">
    <property type="entry name" value="SGNH HYDROLASE-TYPE ESTERASE DOMAIN-CONTAINING PROTEIN"/>
    <property type="match status" value="1"/>
</dbReference>
<evidence type="ECO:0000313" key="4">
    <source>
        <dbReference type="Proteomes" id="UP000662200"/>
    </source>
</evidence>
<dbReference type="GO" id="GO:0004622">
    <property type="term" value="F:phosphatidylcholine lysophospholipase activity"/>
    <property type="evidence" value="ECO:0007669"/>
    <property type="project" value="TreeGrafter"/>
</dbReference>
<evidence type="ECO:0000313" key="3">
    <source>
        <dbReference type="EMBL" id="GGK28238.1"/>
    </source>
</evidence>
<proteinExistence type="predicted"/>
<comment type="caution">
    <text evidence="3">The sequence shown here is derived from an EMBL/GenBank/DDBJ whole genome shotgun (WGS) entry which is preliminary data.</text>
</comment>